<evidence type="ECO:0000313" key="1">
    <source>
        <dbReference type="EMBL" id="SIN71933.1"/>
    </source>
</evidence>
<organism evidence="1 2">
    <name type="scientific">Chitinophaga niabensis</name>
    <dbReference type="NCBI Taxonomy" id="536979"/>
    <lineage>
        <taxon>Bacteria</taxon>
        <taxon>Pseudomonadati</taxon>
        <taxon>Bacteroidota</taxon>
        <taxon>Chitinophagia</taxon>
        <taxon>Chitinophagales</taxon>
        <taxon>Chitinophagaceae</taxon>
        <taxon>Chitinophaga</taxon>
    </lineage>
</organism>
<accession>A0A1N6DMN8</accession>
<dbReference type="EMBL" id="FSRA01000001">
    <property type="protein sequence ID" value="SIN71933.1"/>
    <property type="molecule type" value="Genomic_DNA"/>
</dbReference>
<protein>
    <submittedName>
        <fullName evidence="1">Uncharacterized protein</fullName>
    </submittedName>
</protein>
<dbReference type="Proteomes" id="UP000185003">
    <property type="component" value="Unassembled WGS sequence"/>
</dbReference>
<evidence type="ECO:0000313" key="2">
    <source>
        <dbReference type="Proteomes" id="UP000185003"/>
    </source>
</evidence>
<reference evidence="1 2" key="1">
    <citation type="submission" date="2016-11" db="EMBL/GenBank/DDBJ databases">
        <authorList>
            <person name="Jaros S."/>
            <person name="Januszkiewicz K."/>
            <person name="Wedrychowicz H."/>
        </authorList>
    </citation>
    <scope>NUCLEOTIDE SEQUENCE [LARGE SCALE GENOMIC DNA]</scope>
    <source>
        <strain evidence="1 2">DSM 24787</strain>
    </source>
</reference>
<dbReference type="RefSeq" id="WP_074238106.1">
    <property type="nucleotide sequence ID" value="NZ_FSRA01000001.1"/>
</dbReference>
<sequence>MRRIIAYLFLLLHFNTGIFLPETGEVDVYDAHGQLEDDINSALEYTVQVVFGYDDPSPEDEDNDQPGFYQQIDIQYCILSAPVHIEDHTNFTVAARVYPEGFTQEPVFIPYEIVTPPPEQA</sequence>
<dbReference type="STRING" id="536979.SAMN04488055_0911"/>
<dbReference type="OrthoDB" id="666117at2"/>
<keyword evidence="2" id="KW-1185">Reference proteome</keyword>
<name>A0A1N6DMN8_9BACT</name>
<gene>
    <name evidence="1" type="ORF">SAMN04488055_0911</name>
</gene>
<dbReference type="AlphaFoldDB" id="A0A1N6DMN8"/>
<proteinExistence type="predicted"/>